<dbReference type="AlphaFoldDB" id="A0A0N8IBS1"/>
<evidence type="ECO:0000313" key="7">
    <source>
        <dbReference type="Proteomes" id="UP000050471"/>
    </source>
</evidence>
<accession>A0A0N8IBS1</accession>
<evidence type="ECO:0000256" key="1">
    <source>
        <dbReference type="ARBA" id="ARBA00004442"/>
    </source>
</evidence>
<keyword evidence="2" id="KW-1134">Transmembrane beta strand</keyword>
<dbReference type="SUPFAM" id="SSF56954">
    <property type="entry name" value="Outer membrane efflux proteins (OEP)"/>
    <property type="match status" value="1"/>
</dbReference>
<reference evidence="6 7" key="1">
    <citation type="submission" date="2015-09" db="EMBL/GenBank/DDBJ databases">
        <title>Draft genome sequence of Aliiroseovarius crassostreae CV919-312TSm, the causative agent of Roseovarius Oyster Disease (formerly Juvenile Oyster Disease).</title>
        <authorList>
            <person name="Kessner L."/>
            <person name="Spinard E."/>
            <person name="Nelson D."/>
        </authorList>
    </citation>
    <scope>NUCLEOTIDE SEQUENCE [LARGE SCALE GENOMIC DNA]</scope>
    <source>
        <strain evidence="6 7">CV919-312</strain>
    </source>
</reference>
<comment type="caution">
    <text evidence="6">The sequence shown here is derived from an EMBL/GenBank/DDBJ whole genome shotgun (WGS) entry which is preliminary data.</text>
</comment>
<dbReference type="RefSeq" id="WP_055187604.1">
    <property type="nucleotide sequence ID" value="NZ_FPBS01000004.1"/>
</dbReference>
<dbReference type="GO" id="GO:0015288">
    <property type="term" value="F:porin activity"/>
    <property type="evidence" value="ECO:0007669"/>
    <property type="project" value="TreeGrafter"/>
</dbReference>
<dbReference type="Gene3D" id="1.20.1600.10">
    <property type="entry name" value="Outer membrane efflux proteins (OEP)"/>
    <property type="match status" value="1"/>
</dbReference>
<keyword evidence="3" id="KW-0812">Transmembrane</keyword>
<keyword evidence="5" id="KW-0998">Cell outer membrane</keyword>
<name>A0A0N8IBS1_9RHOB</name>
<comment type="subcellular location">
    <subcellularLocation>
        <location evidence="1">Cell outer membrane</location>
    </subcellularLocation>
</comment>
<protein>
    <recommendedName>
        <fullName evidence="8">Transporter</fullName>
    </recommendedName>
</protein>
<keyword evidence="7" id="KW-1185">Reference proteome</keyword>
<dbReference type="GO" id="GO:0015562">
    <property type="term" value="F:efflux transmembrane transporter activity"/>
    <property type="evidence" value="ECO:0007669"/>
    <property type="project" value="InterPro"/>
</dbReference>
<proteinExistence type="predicted"/>
<evidence type="ECO:0008006" key="8">
    <source>
        <dbReference type="Google" id="ProtNLM"/>
    </source>
</evidence>
<evidence type="ECO:0000256" key="2">
    <source>
        <dbReference type="ARBA" id="ARBA00022452"/>
    </source>
</evidence>
<sequence>MGDIGGRFGEGGFLSGLTGSDEVTRSAPRSFAPLPGKTPSEIISKLQFRQSLLKAGTSYDQVARSALAASARPAEAELRAAKLRARAADKNWLPTLGPRVSLSSLGDLVASIVVDQVIFDNGRKEAEREFARADVEAAAVSLSIDTNDRVSTALGLYLSAQAAQEKAAAAGRALGAMREFDRIMTARVKGGVSDISDQSVIRAKLSELQSLYDSETLNAKTAMAELKAMSAEDISGLRGIDHLPAPQDGLQPLTVLLATAELDRDVAQAKIDRAGLLPGLGAQAVLSKESSAGLVMTSDQGFGFGTLDNLAAVKAAREGAERRILQAQEDSRRRQAALGQKLVSQQARAAQAKDLVGQARANTQLFQRQFDAGQRTVMDVVGVVENLNRLEQEQVSVRYDIARTEVEIAREFGTLVDGDAI</sequence>
<dbReference type="STRING" id="154981.AKJ29_14495"/>
<dbReference type="PANTHER" id="PTHR30026:SF22">
    <property type="entry name" value="OUTER MEMBRANE EFFLUX PROTEIN"/>
    <property type="match status" value="1"/>
</dbReference>
<organism evidence="6 7">
    <name type="scientific">Aliiroseovarius crassostreae</name>
    <dbReference type="NCBI Taxonomy" id="154981"/>
    <lineage>
        <taxon>Bacteria</taxon>
        <taxon>Pseudomonadati</taxon>
        <taxon>Pseudomonadota</taxon>
        <taxon>Alphaproteobacteria</taxon>
        <taxon>Rhodobacterales</taxon>
        <taxon>Paracoccaceae</taxon>
        <taxon>Aliiroseovarius</taxon>
    </lineage>
</organism>
<gene>
    <name evidence="6" type="ORF">AKJ29_14495</name>
</gene>
<dbReference type="GO" id="GO:0009279">
    <property type="term" value="C:cell outer membrane"/>
    <property type="evidence" value="ECO:0007669"/>
    <property type="project" value="UniProtKB-SubCell"/>
</dbReference>
<dbReference type="EMBL" id="LKBA01000004">
    <property type="protein sequence ID" value="KPN63891.1"/>
    <property type="molecule type" value="Genomic_DNA"/>
</dbReference>
<dbReference type="Proteomes" id="UP000050471">
    <property type="component" value="Unassembled WGS sequence"/>
</dbReference>
<evidence type="ECO:0000256" key="4">
    <source>
        <dbReference type="ARBA" id="ARBA00023136"/>
    </source>
</evidence>
<dbReference type="PANTHER" id="PTHR30026">
    <property type="entry name" value="OUTER MEMBRANE PROTEIN TOLC"/>
    <property type="match status" value="1"/>
</dbReference>
<dbReference type="GO" id="GO:1990281">
    <property type="term" value="C:efflux pump complex"/>
    <property type="evidence" value="ECO:0007669"/>
    <property type="project" value="TreeGrafter"/>
</dbReference>
<dbReference type="InterPro" id="IPR051906">
    <property type="entry name" value="TolC-like"/>
</dbReference>
<evidence type="ECO:0000256" key="5">
    <source>
        <dbReference type="ARBA" id="ARBA00023237"/>
    </source>
</evidence>
<keyword evidence="4" id="KW-0472">Membrane</keyword>
<evidence type="ECO:0000256" key="3">
    <source>
        <dbReference type="ARBA" id="ARBA00022692"/>
    </source>
</evidence>
<evidence type="ECO:0000313" key="6">
    <source>
        <dbReference type="EMBL" id="KPN63891.1"/>
    </source>
</evidence>